<dbReference type="Proteomes" id="UP000236893">
    <property type="component" value="Unassembled WGS sequence"/>
</dbReference>
<keyword evidence="1" id="KW-0378">Hydrolase</keyword>
<dbReference type="RefSeq" id="WP_103789732.1">
    <property type="nucleotide sequence ID" value="NZ_PQVF01000009.1"/>
</dbReference>
<dbReference type="OrthoDB" id="9804993at2"/>
<dbReference type="InterPro" id="IPR010662">
    <property type="entry name" value="RBBP9/YdeN"/>
</dbReference>
<proteinExistence type="predicted"/>
<dbReference type="InterPro" id="IPR029058">
    <property type="entry name" value="AB_hydrolase_fold"/>
</dbReference>
<sequence length="182" mass="20370">MGKVEFESEVIIIPGLNNSGDNHWQTHWANKHGFKRIEQHDWDNPESEEWISSLDEQLNQLNGKPIILVAHSLGCIATALWAQNPSRKIKAALLVAPADTEAKGIPKEIKSFKPIPQKPLPFKSIVVASTNDKYISLERANNLAQNWGSEFINVGAVGHINSDSNLGEWELGLELLKELDRY</sequence>
<gene>
    <name evidence="1" type="ORF">C3K47_13790</name>
</gene>
<organism evidence="1 2">
    <name type="scientific">Solitalea longa</name>
    <dbReference type="NCBI Taxonomy" id="2079460"/>
    <lineage>
        <taxon>Bacteria</taxon>
        <taxon>Pseudomonadati</taxon>
        <taxon>Bacteroidota</taxon>
        <taxon>Sphingobacteriia</taxon>
        <taxon>Sphingobacteriales</taxon>
        <taxon>Sphingobacteriaceae</taxon>
        <taxon>Solitalea</taxon>
    </lineage>
</organism>
<keyword evidence="2" id="KW-1185">Reference proteome</keyword>
<reference evidence="1 2" key="1">
    <citation type="submission" date="2018-01" db="EMBL/GenBank/DDBJ databases">
        <authorList>
            <person name="Gaut B.S."/>
            <person name="Morton B.R."/>
            <person name="Clegg M.T."/>
            <person name="Duvall M.R."/>
        </authorList>
    </citation>
    <scope>NUCLEOTIDE SEQUENCE [LARGE SCALE GENOMIC DNA]</scope>
    <source>
        <strain evidence="1 2">HR-AV</strain>
    </source>
</reference>
<evidence type="ECO:0000313" key="1">
    <source>
        <dbReference type="EMBL" id="POY35819.1"/>
    </source>
</evidence>
<dbReference type="Gene3D" id="3.40.50.1820">
    <property type="entry name" value="alpha/beta hydrolase"/>
    <property type="match status" value="1"/>
</dbReference>
<dbReference type="SUPFAM" id="SSF53474">
    <property type="entry name" value="alpha/beta-Hydrolases"/>
    <property type="match status" value="1"/>
</dbReference>
<accession>A0A2S5A0H4</accession>
<comment type="caution">
    <text evidence="1">The sequence shown here is derived from an EMBL/GenBank/DDBJ whole genome shotgun (WGS) entry which is preliminary data.</text>
</comment>
<dbReference type="GO" id="GO:0016787">
    <property type="term" value="F:hydrolase activity"/>
    <property type="evidence" value="ECO:0007669"/>
    <property type="project" value="UniProtKB-KW"/>
</dbReference>
<dbReference type="EMBL" id="PQVF01000009">
    <property type="protein sequence ID" value="POY35819.1"/>
    <property type="molecule type" value="Genomic_DNA"/>
</dbReference>
<dbReference type="AlphaFoldDB" id="A0A2S5A0H4"/>
<name>A0A2S5A0H4_9SPHI</name>
<dbReference type="Pfam" id="PF06821">
    <property type="entry name" value="Ser_hydrolase"/>
    <property type="match status" value="1"/>
</dbReference>
<evidence type="ECO:0000313" key="2">
    <source>
        <dbReference type="Proteomes" id="UP000236893"/>
    </source>
</evidence>
<protein>
    <submittedName>
        <fullName evidence="1">Alpha/beta hydrolase</fullName>
    </submittedName>
</protein>